<evidence type="ECO:0000313" key="2">
    <source>
        <dbReference type="Proteomes" id="UP000315783"/>
    </source>
</evidence>
<reference evidence="1 2" key="1">
    <citation type="journal article" date="2019" name="Appl. Microbiol. Biotechnol.">
        <title>Genome sequence of Isaria javanica and comparative genome analysis insights into family S53 peptidase evolution in fungal entomopathogens.</title>
        <authorList>
            <person name="Lin R."/>
            <person name="Zhang X."/>
            <person name="Xin B."/>
            <person name="Zou M."/>
            <person name="Gao Y."/>
            <person name="Qin F."/>
            <person name="Hu Q."/>
            <person name="Xie B."/>
            <person name="Cheng X."/>
        </authorList>
    </citation>
    <scope>NUCLEOTIDE SEQUENCE [LARGE SCALE GENOMIC DNA]</scope>
    <source>
        <strain evidence="1 2">IJ1G</strain>
    </source>
</reference>
<sequence>MHGATLIQGSKQTYQVLSSNITRQASNNKRPLLTTKKSSTPSRRGFVGICIHAGLGCAIDAMLLIIHPSTLCACHAHKCDDCFNLLCSSSPPLPPPSTVITRAVALRFWSDQKLCGELKKKTIAGRGVPRF</sequence>
<organism evidence="1 2">
    <name type="scientific">Cordyceps javanica</name>
    <dbReference type="NCBI Taxonomy" id="43265"/>
    <lineage>
        <taxon>Eukaryota</taxon>
        <taxon>Fungi</taxon>
        <taxon>Dikarya</taxon>
        <taxon>Ascomycota</taxon>
        <taxon>Pezizomycotina</taxon>
        <taxon>Sordariomycetes</taxon>
        <taxon>Hypocreomycetidae</taxon>
        <taxon>Hypocreales</taxon>
        <taxon>Cordycipitaceae</taxon>
        <taxon>Cordyceps</taxon>
    </lineage>
</organism>
<gene>
    <name evidence="1" type="ORF">IF1G_09143</name>
</gene>
<accession>A0A545VQW6</accession>
<dbReference type="EMBL" id="SPUK01000016">
    <property type="protein sequence ID" value="TQV92071.1"/>
    <property type="molecule type" value="Genomic_DNA"/>
</dbReference>
<name>A0A545VQW6_9HYPO</name>
<evidence type="ECO:0000313" key="1">
    <source>
        <dbReference type="EMBL" id="TQV92071.1"/>
    </source>
</evidence>
<proteinExistence type="predicted"/>
<keyword evidence="2" id="KW-1185">Reference proteome</keyword>
<dbReference type="AlphaFoldDB" id="A0A545VQW6"/>
<dbReference type="Proteomes" id="UP000315783">
    <property type="component" value="Unassembled WGS sequence"/>
</dbReference>
<protein>
    <submittedName>
        <fullName evidence="1">Uncharacterized protein</fullName>
    </submittedName>
</protein>
<comment type="caution">
    <text evidence="1">The sequence shown here is derived from an EMBL/GenBank/DDBJ whole genome shotgun (WGS) entry which is preliminary data.</text>
</comment>